<dbReference type="SUPFAM" id="SSF53098">
    <property type="entry name" value="Ribonuclease H-like"/>
    <property type="match status" value="1"/>
</dbReference>
<dbReference type="AlphaFoldDB" id="A0A7J9ESQ9"/>
<evidence type="ECO:0000313" key="3">
    <source>
        <dbReference type="Proteomes" id="UP000593568"/>
    </source>
</evidence>
<feature type="domain" description="RNase H type-1" evidence="1">
    <location>
        <begin position="42"/>
        <end position="161"/>
    </location>
</feature>
<dbReference type="GO" id="GO:0004523">
    <property type="term" value="F:RNA-DNA hybrid ribonuclease activity"/>
    <property type="evidence" value="ECO:0007669"/>
    <property type="project" value="InterPro"/>
</dbReference>
<protein>
    <recommendedName>
        <fullName evidence="1">RNase H type-1 domain-containing protein</fullName>
    </recommendedName>
</protein>
<organism evidence="2 3">
    <name type="scientific">Gossypium trilobum</name>
    <dbReference type="NCBI Taxonomy" id="34281"/>
    <lineage>
        <taxon>Eukaryota</taxon>
        <taxon>Viridiplantae</taxon>
        <taxon>Streptophyta</taxon>
        <taxon>Embryophyta</taxon>
        <taxon>Tracheophyta</taxon>
        <taxon>Spermatophyta</taxon>
        <taxon>Magnoliopsida</taxon>
        <taxon>eudicotyledons</taxon>
        <taxon>Gunneridae</taxon>
        <taxon>Pentapetalae</taxon>
        <taxon>rosids</taxon>
        <taxon>malvids</taxon>
        <taxon>Malvales</taxon>
        <taxon>Malvaceae</taxon>
        <taxon>Malvoideae</taxon>
        <taxon>Gossypium</taxon>
    </lineage>
</organism>
<dbReference type="GO" id="GO:0003676">
    <property type="term" value="F:nucleic acid binding"/>
    <property type="evidence" value="ECO:0007669"/>
    <property type="project" value="InterPro"/>
</dbReference>
<dbReference type="InterPro" id="IPR044730">
    <property type="entry name" value="RNase_H-like_dom_plant"/>
</dbReference>
<dbReference type="Proteomes" id="UP000593568">
    <property type="component" value="Unassembled WGS sequence"/>
</dbReference>
<dbReference type="InterPro" id="IPR036397">
    <property type="entry name" value="RNaseH_sf"/>
</dbReference>
<dbReference type="InterPro" id="IPR002156">
    <property type="entry name" value="RNaseH_domain"/>
</dbReference>
<dbReference type="Gene3D" id="3.30.420.10">
    <property type="entry name" value="Ribonuclease H-like superfamily/Ribonuclease H"/>
    <property type="match status" value="1"/>
</dbReference>
<dbReference type="CDD" id="cd06222">
    <property type="entry name" value="RNase_H_like"/>
    <property type="match status" value="1"/>
</dbReference>
<dbReference type="InterPro" id="IPR053151">
    <property type="entry name" value="RNase_H-like"/>
</dbReference>
<dbReference type="PANTHER" id="PTHR47723:SF19">
    <property type="entry name" value="POLYNUCLEOTIDYL TRANSFERASE, RIBONUCLEASE H-LIKE SUPERFAMILY PROTEIN"/>
    <property type="match status" value="1"/>
</dbReference>
<dbReference type="EMBL" id="JABEZW010000009">
    <property type="protein sequence ID" value="MBA0775515.1"/>
    <property type="molecule type" value="Genomic_DNA"/>
</dbReference>
<accession>A0A7J9ESQ9</accession>
<dbReference type="InterPro" id="IPR012337">
    <property type="entry name" value="RNaseH-like_sf"/>
</dbReference>
<evidence type="ECO:0000313" key="2">
    <source>
        <dbReference type="EMBL" id="MBA0775515.1"/>
    </source>
</evidence>
<dbReference type="Pfam" id="PF13456">
    <property type="entry name" value="RVT_3"/>
    <property type="match status" value="1"/>
</dbReference>
<sequence>MNMIKDSFSWDKQYTSSLKVNDSNCQTPLSAPPKISNWIQLNSDGVVKESTGIATVGRILRDKYGSWIIEYNRLVGTCSVLDADLWGIFEGVAIAINKGFDRILIISDSQEAIQVIQGRVTKMSNSALVRRIILLLAEMSFWSIQHVPRDYNKEADSLAKMIVNNNGCIQFFETPP</sequence>
<keyword evidence="3" id="KW-1185">Reference proteome</keyword>
<dbReference type="PANTHER" id="PTHR47723">
    <property type="entry name" value="OS05G0353850 PROTEIN"/>
    <property type="match status" value="1"/>
</dbReference>
<comment type="caution">
    <text evidence="2">The sequence shown here is derived from an EMBL/GenBank/DDBJ whole genome shotgun (WGS) entry which is preliminary data.</text>
</comment>
<proteinExistence type="predicted"/>
<name>A0A7J9ESQ9_9ROSI</name>
<reference evidence="2 3" key="1">
    <citation type="journal article" date="2019" name="Genome Biol. Evol.">
        <title>Insights into the evolution of the New World diploid cottons (Gossypium, subgenus Houzingenia) based on genome sequencing.</title>
        <authorList>
            <person name="Grover C.E."/>
            <person name="Arick M.A. 2nd"/>
            <person name="Thrash A."/>
            <person name="Conover J.L."/>
            <person name="Sanders W.S."/>
            <person name="Peterson D.G."/>
            <person name="Frelichowski J.E."/>
            <person name="Scheffler J.A."/>
            <person name="Scheffler B.E."/>
            <person name="Wendel J.F."/>
        </authorList>
    </citation>
    <scope>NUCLEOTIDE SEQUENCE [LARGE SCALE GENOMIC DNA]</scope>
    <source>
        <strain evidence="2">8</strain>
        <tissue evidence="2">Leaf</tissue>
    </source>
</reference>
<evidence type="ECO:0000259" key="1">
    <source>
        <dbReference type="Pfam" id="PF13456"/>
    </source>
</evidence>
<gene>
    <name evidence="2" type="ORF">Gotri_010657</name>
</gene>